<evidence type="ECO:0000259" key="1">
    <source>
        <dbReference type="SMART" id="SM01142"/>
    </source>
</evidence>
<dbReference type="STRING" id="53468.A0A0R3UR63"/>
<reference evidence="2 3" key="2">
    <citation type="submission" date="2018-10" db="EMBL/GenBank/DDBJ databases">
        <authorList>
            <consortium name="Pathogen Informatics"/>
        </authorList>
    </citation>
    <scope>NUCLEOTIDE SEQUENCE [LARGE SCALE GENOMIC DNA]</scope>
</reference>
<dbReference type="EMBL" id="UXSR01006233">
    <property type="protein sequence ID" value="VDD84366.1"/>
    <property type="molecule type" value="Genomic_DNA"/>
</dbReference>
<dbReference type="OrthoDB" id="6284693at2759"/>
<dbReference type="AlphaFoldDB" id="A0A0R3UR63"/>
<keyword evidence="3" id="KW-1185">Reference proteome</keyword>
<evidence type="ECO:0000313" key="3">
    <source>
        <dbReference type="Proteomes" id="UP000267029"/>
    </source>
</evidence>
<gene>
    <name evidence="2" type="ORF">MCOS_LOCUS10369</name>
</gene>
<proteinExistence type="predicted"/>
<dbReference type="SMART" id="SM01142">
    <property type="entry name" value="DSHCT"/>
    <property type="match status" value="1"/>
</dbReference>
<evidence type="ECO:0000313" key="2">
    <source>
        <dbReference type="EMBL" id="VDD84366.1"/>
    </source>
</evidence>
<dbReference type="WBParaSite" id="MCOS_0001036801-mRNA-1">
    <property type="protein sequence ID" value="MCOS_0001036801-mRNA-1"/>
    <property type="gene ID" value="MCOS_0001036801"/>
</dbReference>
<accession>A0A0R3UR63</accession>
<name>A0A0R3UR63_MESCO</name>
<evidence type="ECO:0000313" key="4">
    <source>
        <dbReference type="WBParaSite" id="MCOS_0001036801-mRNA-1"/>
    </source>
</evidence>
<dbReference type="Proteomes" id="UP000267029">
    <property type="component" value="Unassembled WGS sequence"/>
</dbReference>
<protein>
    <submittedName>
        <fullName evidence="4">DSHCT domain-containing protein</fullName>
    </submittedName>
</protein>
<sequence length="110" mass="11930">MLDLASELRFSSAWIGVHNGDIDFDVNPGLVEATYAWARGEALSVVAGKSGADEGHLLRAFKRLGEVLQQARKACHLLGYQALEKLMLDAHVAINRGALTTSSLYISDDM</sequence>
<reference evidence="4" key="1">
    <citation type="submission" date="2017-02" db="UniProtKB">
        <authorList>
            <consortium name="WormBaseParasite"/>
        </authorList>
    </citation>
    <scope>IDENTIFICATION</scope>
</reference>
<dbReference type="Gene3D" id="1.10.3380.30">
    <property type="match status" value="1"/>
</dbReference>
<organism evidence="4">
    <name type="scientific">Mesocestoides corti</name>
    <name type="common">Flatworm</name>
    <dbReference type="NCBI Taxonomy" id="53468"/>
    <lineage>
        <taxon>Eukaryota</taxon>
        <taxon>Metazoa</taxon>
        <taxon>Spiralia</taxon>
        <taxon>Lophotrochozoa</taxon>
        <taxon>Platyhelminthes</taxon>
        <taxon>Cestoda</taxon>
        <taxon>Eucestoda</taxon>
        <taxon>Cyclophyllidea</taxon>
        <taxon>Mesocestoididae</taxon>
        <taxon>Mesocestoides</taxon>
    </lineage>
</organism>
<feature type="domain" description="ATP-dependent RNA helicase Ski2/MTR4 C-terminal" evidence="1">
    <location>
        <begin position="1"/>
        <end position="106"/>
    </location>
</feature>
<dbReference type="InterPro" id="IPR012961">
    <property type="entry name" value="Ski2/MTR4_C"/>
</dbReference>
<dbReference type="Pfam" id="PF08148">
    <property type="entry name" value="DSHCT"/>
    <property type="match status" value="1"/>
</dbReference>